<dbReference type="AlphaFoldDB" id="E7QV87"/>
<keyword evidence="3" id="KW-0804">Transcription</keyword>
<accession>E7QV87</accession>
<reference evidence="6 7" key="1">
    <citation type="journal article" date="2014" name="ISME J.">
        <title>Trehalose/2-sulfotrehalose biosynthesis and glycine-betaine uptake are widely spread mechanisms for osmoadaptation in the Halobacteriales.</title>
        <authorList>
            <person name="Youssef N.H."/>
            <person name="Savage-Ashlock K.N."/>
            <person name="McCully A.L."/>
            <person name="Luedtke B."/>
            <person name="Shaw E.I."/>
            <person name="Hoff W.D."/>
            <person name="Elshahed M.S."/>
        </authorList>
    </citation>
    <scope>NUCLEOTIDE SEQUENCE [LARGE SCALE GENOMIC DNA]</scope>
    <source>
        <strain evidence="6 7">DX253</strain>
    </source>
</reference>
<evidence type="ECO:0000313" key="7">
    <source>
        <dbReference type="Proteomes" id="UP000003751"/>
    </source>
</evidence>
<dbReference type="EMBL" id="AEMG01000013">
    <property type="protein sequence ID" value="EFW91605.1"/>
    <property type="molecule type" value="Genomic_DNA"/>
</dbReference>
<proteinExistence type="predicted"/>
<protein>
    <submittedName>
        <fullName evidence="6">Transcriptional regulator, MarR family protein</fullName>
    </submittedName>
</protein>
<dbReference type="STRING" id="797209.GCA_000376445_03767"/>
<dbReference type="eggNOG" id="arCOG02611">
    <property type="taxonomic scope" value="Archaea"/>
</dbReference>
<dbReference type="InterPro" id="IPR011991">
    <property type="entry name" value="ArsR-like_HTH"/>
</dbReference>
<feature type="domain" description="HTH arsR-type" evidence="5">
    <location>
        <begin position="145"/>
        <end position="237"/>
    </location>
</feature>
<dbReference type="CDD" id="cd00090">
    <property type="entry name" value="HTH_ARSR"/>
    <property type="match status" value="2"/>
</dbReference>
<evidence type="ECO:0000256" key="1">
    <source>
        <dbReference type="ARBA" id="ARBA00023015"/>
    </source>
</evidence>
<dbReference type="InterPro" id="IPR036390">
    <property type="entry name" value="WH_DNA-bd_sf"/>
</dbReference>
<feature type="region of interest" description="Disordered" evidence="4">
    <location>
        <begin position="25"/>
        <end position="52"/>
    </location>
</feature>
<evidence type="ECO:0000256" key="2">
    <source>
        <dbReference type="ARBA" id="ARBA00023125"/>
    </source>
</evidence>
<dbReference type="PANTHER" id="PTHR43132">
    <property type="entry name" value="ARSENICAL RESISTANCE OPERON REPRESSOR ARSR-RELATED"/>
    <property type="match status" value="1"/>
</dbReference>
<dbReference type="SMART" id="SM00418">
    <property type="entry name" value="HTH_ARSR"/>
    <property type="match status" value="2"/>
</dbReference>
<dbReference type="InterPro" id="IPR036388">
    <property type="entry name" value="WH-like_DNA-bd_sf"/>
</dbReference>
<dbReference type="Proteomes" id="UP000003751">
    <property type="component" value="Unassembled WGS sequence"/>
</dbReference>
<dbReference type="GO" id="GO:0003700">
    <property type="term" value="F:DNA-binding transcription factor activity"/>
    <property type="evidence" value="ECO:0007669"/>
    <property type="project" value="InterPro"/>
</dbReference>
<dbReference type="OrthoDB" id="28610at2157"/>
<gene>
    <name evidence="6" type="ORF">ZOD2009_13616</name>
</gene>
<dbReference type="PANTHER" id="PTHR43132:SF8">
    <property type="entry name" value="HTH-TYPE TRANSCRIPTIONAL REGULATOR KMTR"/>
    <property type="match status" value="1"/>
</dbReference>
<organism evidence="6 7">
    <name type="scientific">Haladaptatus paucihalophilus DX253</name>
    <dbReference type="NCBI Taxonomy" id="797209"/>
    <lineage>
        <taxon>Archaea</taxon>
        <taxon>Methanobacteriati</taxon>
        <taxon>Methanobacteriota</taxon>
        <taxon>Stenosarchaea group</taxon>
        <taxon>Halobacteria</taxon>
        <taxon>Halobacteriales</taxon>
        <taxon>Haladaptataceae</taxon>
        <taxon>Haladaptatus</taxon>
    </lineage>
</organism>
<dbReference type="GO" id="GO:0003677">
    <property type="term" value="F:DNA binding"/>
    <property type="evidence" value="ECO:0007669"/>
    <property type="project" value="UniProtKB-KW"/>
</dbReference>
<dbReference type="PROSITE" id="PS50987">
    <property type="entry name" value="HTH_ARSR_2"/>
    <property type="match status" value="1"/>
</dbReference>
<dbReference type="PATRIC" id="fig|797209.4.peg.2681"/>
<dbReference type="SUPFAM" id="SSF46785">
    <property type="entry name" value="Winged helix' DNA-binding domain"/>
    <property type="match status" value="2"/>
</dbReference>
<evidence type="ECO:0000256" key="3">
    <source>
        <dbReference type="ARBA" id="ARBA00023163"/>
    </source>
</evidence>
<keyword evidence="2" id="KW-0238">DNA-binding</keyword>
<dbReference type="Gene3D" id="1.10.10.10">
    <property type="entry name" value="Winged helix-like DNA-binding domain superfamily/Winged helix DNA-binding domain"/>
    <property type="match status" value="2"/>
</dbReference>
<evidence type="ECO:0000259" key="5">
    <source>
        <dbReference type="PROSITE" id="PS50987"/>
    </source>
</evidence>
<keyword evidence="1" id="KW-0805">Transcription regulation</keyword>
<comment type="caution">
    <text evidence="6">The sequence shown here is derived from an EMBL/GenBank/DDBJ whole genome shotgun (WGS) entry which is preliminary data.</text>
</comment>
<evidence type="ECO:0000313" key="6">
    <source>
        <dbReference type="EMBL" id="EFW91605.1"/>
    </source>
</evidence>
<sequence>MVLTALLLVATVPLGFVVSASAGEPMHHATPAQPESNAPTLDSPVPVGPYGRPTSQSVFAAAEYADIDEAPGSTTVRSYSRYDGSNPLENSTRAKIYDAIADEPGLSLSALSERTEIPRSTVRYHVRILQEEGLVETTTVRGKRRVHPAGDENPELAASLSDDSTATLLETVARDGPASVSDLADALDRTPGTVSYHLERLADDGLVERERAGNAVVTTLADDVAAAMDTGNAIDAD</sequence>
<name>E7QV87_HALPU</name>
<dbReference type="InterPro" id="IPR001845">
    <property type="entry name" value="HTH_ArsR_DNA-bd_dom"/>
</dbReference>
<evidence type="ECO:0000256" key="4">
    <source>
        <dbReference type="SAM" id="MobiDB-lite"/>
    </source>
</evidence>
<dbReference type="Pfam" id="PF12840">
    <property type="entry name" value="HTH_20"/>
    <property type="match status" value="2"/>
</dbReference>
<dbReference type="InterPro" id="IPR051011">
    <property type="entry name" value="Metal_resp_trans_reg"/>
</dbReference>